<proteinExistence type="predicted"/>
<dbReference type="EMBL" id="CP045350">
    <property type="protein sequence ID" value="QFT26544.1"/>
    <property type="molecule type" value="Genomic_DNA"/>
</dbReference>
<reference evidence="1 2" key="1">
    <citation type="submission" date="2019-10" db="EMBL/GenBank/DDBJ databases">
        <title>Complete genome sequence of Vibrio sp. strain THAF100, isolated from non-filtered water from the water column of tank 6 of a marine aquarium containing stony-coral fragments. Water maintained at 26 degree C.</title>
        <authorList>
            <person name="Ruckert C."/>
            <person name="Franco A."/>
            <person name="Kalinowski J."/>
            <person name="Glaeser S."/>
        </authorList>
    </citation>
    <scope>NUCLEOTIDE SEQUENCE [LARGE SCALE GENOMIC DNA]</scope>
    <source>
        <strain evidence="1 2">THAF100</strain>
    </source>
</reference>
<keyword evidence="2" id="KW-1185">Reference proteome</keyword>
<evidence type="ECO:0000313" key="1">
    <source>
        <dbReference type="EMBL" id="QFT26544.1"/>
    </source>
</evidence>
<dbReference type="AlphaFoldDB" id="A0A5P9CJX4"/>
<dbReference type="Proteomes" id="UP000326936">
    <property type="component" value="Chromosome"/>
</dbReference>
<sequence>MVRNVIFSKSDKIFQFAFIYVVEIGSKTHEKSRDIDSFIGIMAVIKKLNQDLSMKITSTSVAARVAQFEDLTRSIPIKKCSNVFINQRDTPSVRDLIRKFSSQPEKPIKNIKLEATASSSPNRINQEKHAANLIGETFKAYKQRKEAKAVNELGVKTLTNSKASRSYFYDQKGQFLSRTPDNFQKGGKGGFKQLVRRDDQFVQLHIHRLDENLNQRSYNQLANSTLQGYESICKAQFVNPTTMIAHNGGKEVASLIDEGKSVKLLAFKTLLSDLKNLHEKSIYFHDIKPENLTFDDKIVRHIDVENLIAPGYNTRDEGIVCSPYYITQHLLNDIEFGDNKDHASRNHDNYAVLKSIIEATTGSFFDENNRADEDASMPVFGMGEKSLGRARVWIQENVLPKWQNNAEQLLKCPGTQTKPVAVFDMIDWASVEKSDLA</sequence>
<evidence type="ECO:0000313" key="2">
    <source>
        <dbReference type="Proteomes" id="UP000326936"/>
    </source>
</evidence>
<dbReference type="InterPro" id="IPR011009">
    <property type="entry name" value="Kinase-like_dom_sf"/>
</dbReference>
<name>A0A5P9CJX4_9VIBR</name>
<protein>
    <recommendedName>
        <fullName evidence="3">Protein kinase domain-containing protein</fullName>
    </recommendedName>
</protein>
<gene>
    <name evidence="1" type="ORF">FIV01_08900</name>
</gene>
<dbReference type="Gene3D" id="1.10.510.10">
    <property type="entry name" value="Transferase(Phosphotransferase) domain 1"/>
    <property type="match status" value="1"/>
</dbReference>
<accession>A0A5P9CJX4</accession>
<evidence type="ECO:0008006" key="3">
    <source>
        <dbReference type="Google" id="ProtNLM"/>
    </source>
</evidence>
<dbReference type="KEGG" id="vaq:FIV01_08900"/>
<organism evidence="1 2">
    <name type="scientific">Vibrio aquimaris</name>
    <dbReference type="NCBI Taxonomy" id="2587862"/>
    <lineage>
        <taxon>Bacteria</taxon>
        <taxon>Pseudomonadati</taxon>
        <taxon>Pseudomonadota</taxon>
        <taxon>Gammaproteobacteria</taxon>
        <taxon>Vibrionales</taxon>
        <taxon>Vibrionaceae</taxon>
        <taxon>Vibrio</taxon>
    </lineage>
</organism>
<dbReference type="SUPFAM" id="SSF56112">
    <property type="entry name" value="Protein kinase-like (PK-like)"/>
    <property type="match status" value="1"/>
</dbReference>